<organism evidence="1 2">
    <name type="scientific">Candidatus Woesebacteria bacterium GW2011_GWB1_43_14</name>
    <dbReference type="NCBI Taxonomy" id="1618578"/>
    <lineage>
        <taxon>Bacteria</taxon>
        <taxon>Candidatus Woeseibacteriota</taxon>
    </lineage>
</organism>
<dbReference type="AlphaFoldDB" id="A0A0G1GJK3"/>
<comment type="caution">
    <text evidence="1">The sequence shown here is derived from an EMBL/GenBank/DDBJ whole genome shotgun (WGS) entry which is preliminary data.</text>
</comment>
<protein>
    <submittedName>
        <fullName evidence="1">Uncharacterized protein</fullName>
    </submittedName>
</protein>
<gene>
    <name evidence="1" type="ORF">UV74_C0001G0068</name>
</gene>
<name>A0A0G1GJK3_9BACT</name>
<evidence type="ECO:0000313" key="2">
    <source>
        <dbReference type="Proteomes" id="UP000034090"/>
    </source>
</evidence>
<proteinExistence type="predicted"/>
<dbReference type="Proteomes" id="UP000034090">
    <property type="component" value="Unassembled WGS sequence"/>
</dbReference>
<accession>A0A0G1GJK3</accession>
<dbReference type="EMBL" id="LCFQ01000001">
    <property type="protein sequence ID" value="KKS98958.1"/>
    <property type="molecule type" value="Genomic_DNA"/>
</dbReference>
<evidence type="ECO:0000313" key="1">
    <source>
        <dbReference type="EMBL" id="KKS98958.1"/>
    </source>
</evidence>
<reference evidence="1 2" key="1">
    <citation type="journal article" date="2015" name="Nature">
        <title>rRNA introns, odd ribosomes, and small enigmatic genomes across a large radiation of phyla.</title>
        <authorList>
            <person name="Brown C.T."/>
            <person name="Hug L.A."/>
            <person name="Thomas B.C."/>
            <person name="Sharon I."/>
            <person name="Castelle C.J."/>
            <person name="Singh A."/>
            <person name="Wilkins M.J."/>
            <person name="Williams K.H."/>
            <person name="Banfield J.F."/>
        </authorList>
    </citation>
    <scope>NUCLEOTIDE SEQUENCE [LARGE SCALE GENOMIC DNA]</scope>
</reference>
<dbReference type="STRING" id="1618578.UV74_C0001G0068"/>
<sequence>MTAKSPNYNKRLLEALSAKPVVFNPVLAKLTGSVKAGLLLSQLLYWWGKGQDPESIYKTIKEIKDETALSRSEQDGAIKKIKKLDLMEVELRGIPPRRHFKLNLQKISNLICKSSTNLFEENQQYNSDNTSENSSDTNANALQVAPAIEYGNKDINFLISYLKEKLSLPLLDGTVQQNRRYAHSLIRKFGSVDKVKLLIDATAQDDFWATKITSFQQLFYKAVQIISKTRKRGGGVYDATNVG</sequence>